<dbReference type="SMART" id="SM00181">
    <property type="entry name" value="EGF"/>
    <property type="match status" value="1"/>
</dbReference>
<keyword evidence="1" id="KW-1015">Disulfide bond</keyword>
<dbReference type="PROSITE" id="PS00022">
    <property type="entry name" value="EGF_1"/>
    <property type="match status" value="1"/>
</dbReference>
<feature type="region of interest" description="Disordered" evidence="2">
    <location>
        <begin position="450"/>
        <end position="471"/>
    </location>
</feature>
<evidence type="ECO:0000256" key="2">
    <source>
        <dbReference type="SAM" id="MobiDB-lite"/>
    </source>
</evidence>
<feature type="disulfide bond" evidence="1">
    <location>
        <begin position="520"/>
        <end position="529"/>
    </location>
</feature>
<feature type="compositionally biased region" description="Basic and acidic residues" evidence="2">
    <location>
        <begin position="628"/>
        <end position="644"/>
    </location>
</feature>
<comment type="caution">
    <text evidence="1">Lacks conserved residue(s) required for the propagation of feature annotation.</text>
</comment>
<dbReference type="Proteomes" id="UP000708208">
    <property type="component" value="Unassembled WGS sequence"/>
</dbReference>
<feature type="compositionally biased region" description="Low complexity" evidence="2">
    <location>
        <begin position="391"/>
        <end position="404"/>
    </location>
</feature>
<feature type="compositionally biased region" description="Low complexity" evidence="2">
    <location>
        <begin position="364"/>
        <end position="375"/>
    </location>
</feature>
<keyword evidence="5" id="KW-1185">Reference proteome</keyword>
<comment type="caution">
    <text evidence="4">The sequence shown here is derived from an EMBL/GenBank/DDBJ whole genome shotgun (WGS) entry which is preliminary data.</text>
</comment>
<dbReference type="PROSITE" id="PS01186">
    <property type="entry name" value="EGF_2"/>
    <property type="match status" value="1"/>
</dbReference>
<evidence type="ECO:0000313" key="4">
    <source>
        <dbReference type="EMBL" id="CAG7819136.1"/>
    </source>
</evidence>
<dbReference type="CDD" id="cd00054">
    <property type="entry name" value="EGF_CA"/>
    <property type="match status" value="1"/>
</dbReference>
<feature type="region of interest" description="Disordered" evidence="2">
    <location>
        <begin position="359"/>
        <end position="404"/>
    </location>
</feature>
<feature type="region of interest" description="Disordered" evidence="2">
    <location>
        <begin position="602"/>
        <end position="644"/>
    </location>
</feature>
<evidence type="ECO:0000313" key="5">
    <source>
        <dbReference type="Proteomes" id="UP000708208"/>
    </source>
</evidence>
<dbReference type="AlphaFoldDB" id="A0A8J2KJE4"/>
<dbReference type="EMBL" id="CAJVCH010440577">
    <property type="protein sequence ID" value="CAG7819136.1"/>
    <property type="molecule type" value="Genomic_DNA"/>
</dbReference>
<sequence length="644" mass="71566">MEITFTHVFPKARSNFTSFFWTVFIFTLIQSIGCGEIRPDWDLAVAHGRQVTLFSTSTRSEQVFGIPVPTALTIHGPTSATFNNTGVHIASNSNDNQAARNNSQVPHWEVHHLKTIALDLSRELIFFTSGTSSQNLSIIAVFNVTSNESYALYQSDAAEIDGMVFYNGSLFWTDVASNSIMRLNTENEITSWSYDIFYQPKHLPMRGLAVDAKSNTFFWTTDHSIQYYDGQIEGDAVTNVSAHGLTTDSSHLYWIESPSVVHFTIKRVLLSRFTQQEEVYVGRHQNVYALNVLCSDIIAWLDSLGSQAVLKNITRKNKKFEGKPLKFKSQPYGMISKSLVMQDWDNCVKIPSSSEEEFKTASFKPTTPKMTDTTTQSKETSKIISKMTEATTKPTTTTTTKSISDIPIIEPIGKAAGEPVNILNNPNTSENSNIVTMSSVVQEIPSYSISNSSSVNAQNTTDSVPRTNDTSLTSSLPNIQVVKIAAANNAPIKWCPKEQMNQCLNGGSCVVVDNNLFCLCLPGFMGRECEKQWSPEDHSSLGSVPQPLMGVSNIVRRLDKKPKIRRRVIVRSGQRQRGSSVCELIDIENCCNMNECETPCFERGTPSTSTSTSTPSETIPNAPKQPSNKKEKSVKEDKERLIDF</sequence>
<feature type="compositionally biased region" description="Low complexity" evidence="2">
    <location>
        <begin position="605"/>
        <end position="616"/>
    </location>
</feature>
<gene>
    <name evidence="4" type="ORF">AFUS01_LOCUS29604</name>
</gene>
<reference evidence="4" key="1">
    <citation type="submission" date="2021-06" db="EMBL/GenBank/DDBJ databases">
        <authorList>
            <person name="Hodson N. C."/>
            <person name="Mongue J. A."/>
            <person name="Jaron S. K."/>
        </authorList>
    </citation>
    <scope>NUCLEOTIDE SEQUENCE</scope>
</reference>
<feature type="domain" description="EGF-like" evidence="3">
    <location>
        <begin position="491"/>
        <end position="530"/>
    </location>
</feature>
<dbReference type="OrthoDB" id="382013at2759"/>
<dbReference type="PROSITE" id="PS50026">
    <property type="entry name" value="EGF_3"/>
    <property type="match status" value="1"/>
</dbReference>
<keyword evidence="1" id="KW-0245">EGF-like domain</keyword>
<accession>A0A8J2KJE4</accession>
<organism evidence="4 5">
    <name type="scientific">Allacma fusca</name>
    <dbReference type="NCBI Taxonomy" id="39272"/>
    <lineage>
        <taxon>Eukaryota</taxon>
        <taxon>Metazoa</taxon>
        <taxon>Ecdysozoa</taxon>
        <taxon>Arthropoda</taxon>
        <taxon>Hexapoda</taxon>
        <taxon>Collembola</taxon>
        <taxon>Symphypleona</taxon>
        <taxon>Sminthuridae</taxon>
        <taxon>Allacma</taxon>
    </lineage>
</organism>
<evidence type="ECO:0000259" key="3">
    <source>
        <dbReference type="PROSITE" id="PS50026"/>
    </source>
</evidence>
<protein>
    <recommendedName>
        <fullName evidence="3">EGF-like domain-containing protein</fullName>
    </recommendedName>
</protein>
<dbReference type="InterPro" id="IPR000742">
    <property type="entry name" value="EGF"/>
</dbReference>
<name>A0A8J2KJE4_9HEXA</name>
<evidence type="ECO:0000256" key="1">
    <source>
        <dbReference type="PROSITE-ProRule" id="PRU00076"/>
    </source>
</evidence>
<proteinExistence type="predicted"/>
<feature type="compositionally biased region" description="Polar residues" evidence="2">
    <location>
        <begin position="455"/>
        <end position="471"/>
    </location>
</feature>